<gene>
    <name evidence="2" type="ORF">S01H1_23285</name>
</gene>
<keyword evidence="1" id="KW-0472">Membrane</keyword>
<dbReference type="EMBL" id="BARS01013395">
    <property type="protein sequence ID" value="GAF96356.1"/>
    <property type="molecule type" value="Genomic_DNA"/>
</dbReference>
<reference evidence="2" key="1">
    <citation type="journal article" date="2014" name="Front. Microbiol.">
        <title>High frequency of phylogenetically diverse reductive dehalogenase-homologous genes in deep subseafloor sedimentary metagenomes.</title>
        <authorList>
            <person name="Kawai M."/>
            <person name="Futagami T."/>
            <person name="Toyoda A."/>
            <person name="Takaki Y."/>
            <person name="Nishi S."/>
            <person name="Hori S."/>
            <person name="Arai W."/>
            <person name="Tsubouchi T."/>
            <person name="Morono Y."/>
            <person name="Uchiyama I."/>
            <person name="Ito T."/>
            <person name="Fujiyama A."/>
            <person name="Inagaki F."/>
            <person name="Takami H."/>
        </authorList>
    </citation>
    <scope>NUCLEOTIDE SEQUENCE</scope>
    <source>
        <strain evidence="2">Expedition CK06-06</strain>
    </source>
</reference>
<proteinExistence type="predicted"/>
<dbReference type="AlphaFoldDB" id="X0UAK2"/>
<protein>
    <submittedName>
        <fullName evidence="2">Uncharacterized protein</fullName>
    </submittedName>
</protein>
<comment type="caution">
    <text evidence="2">The sequence shown here is derived from an EMBL/GenBank/DDBJ whole genome shotgun (WGS) entry which is preliminary data.</text>
</comment>
<feature type="non-terminal residue" evidence="2">
    <location>
        <position position="1"/>
    </location>
</feature>
<name>X0UAK2_9ZZZZ</name>
<feature type="transmembrane region" description="Helical" evidence="1">
    <location>
        <begin position="38"/>
        <end position="59"/>
    </location>
</feature>
<sequence length="72" mass="8046">ARFWAPILAMAVLGGLFTMGYVLWLTSRLFEEHRFQRAMIIYGAATGTLPTGLALLRILDPEFETPAAVDYI</sequence>
<feature type="transmembrane region" description="Helical" evidence="1">
    <location>
        <begin position="6"/>
        <end position="26"/>
    </location>
</feature>
<keyword evidence="1" id="KW-0812">Transmembrane</keyword>
<organism evidence="2">
    <name type="scientific">marine sediment metagenome</name>
    <dbReference type="NCBI Taxonomy" id="412755"/>
    <lineage>
        <taxon>unclassified sequences</taxon>
        <taxon>metagenomes</taxon>
        <taxon>ecological metagenomes</taxon>
    </lineage>
</organism>
<accession>X0UAK2</accession>
<evidence type="ECO:0000256" key="1">
    <source>
        <dbReference type="SAM" id="Phobius"/>
    </source>
</evidence>
<evidence type="ECO:0000313" key="2">
    <source>
        <dbReference type="EMBL" id="GAF96356.1"/>
    </source>
</evidence>
<keyword evidence="1" id="KW-1133">Transmembrane helix</keyword>